<dbReference type="OrthoDB" id="3238762at2759"/>
<keyword evidence="7" id="KW-0560">Oxidoreductase</keyword>
<keyword evidence="5 16" id="KW-0732">Signal</keyword>
<dbReference type="GO" id="GO:0008810">
    <property type="term" value="F:cellulase activity"/>
    <property type="evidence" value="ECO:0007669"/>
    <property type="project" value="UniProtKB-UniRule"/>
</dbReference>
<accession>A0A6A6ZI45</accession>
<sequence length="259" mass="26739">MSATMKSLLVSTLATQALGHALFQQLWVNGVDKGSTCSVTSNDVRCNVGGSKGVAGKCPVEAGGTVTVEMHQQNGDRGCKNEAIGGAHYGPVLVYMSKVDDSTKADGSSGWFKVYENAWAPSNKRVGDDDFWGVKDLNTCCGKLDVKIPADLVAGDYLLRAEVIALHTAGSSGGAQLYLSCYQLSVTGGGSLSPPTVKFPGAYKSSDPGIQINIHAAVSKYVAPGPAVIAGGTTVTPGSAVCPKAAAKMVRGMNDIFSF</sequence>
<gene>
    <name evidence="18" type="ORF">CC86DRAFT_387536</name>
</gene>
<evidence type="ECO:0000256" key="16">
    <source>
        <dbReference type="SAM" id="SignalP"/>
    </source>
</evidence>
<feature type="domain" description="Auxiliary Activity family 9 catalytic" evidence="17">
    <location>
        <begin position="32"/>
        <end position="217"/>
    </location>
</feature>
<evidence type="ECO:0000256" key="7">
    <source>
        <dbReference type="ARBA" id="ARBA00023002"/>
    </source>
</evidence>
<evidence type="ECO:0000256" key="2">
    <source>
        <dbReference type="ARBA" id="ARBA00004613"/>
    </source>
</evidence>
<comment type="function">
    <text evidence="15">Lytic polysaccharide monooxygenase (LMPO) that depolymerizes crystalline and amorphous polysaccharides via the oxidation of scissile alpha- or beta-(1-4)-glycosidic bonds, yielding C1 and/or C4 oxidation products. Catalysis by LPMOs requires the reduction of the active-site copper from Cu(II) to Cu(I) by a reducing agent and H(2)O(2) or O(2) as a cosubstrate.</text>
</comment>
<keyword evidence="10 15" id="KW-1015">Disulfide bond</keyword>
<evidence type="ECO:0000256" key="8">
    <source>
        <dbReference type="ARBA" id="ARBA00023008"/>
    </source>
</evidence>
<dbReference type="GO" id="GO:0046872">
    <property type="term" value="F:metal ion binding"/>
    <property type="evidence" value="ECO:0007669"/>
    <property type="project" value="UniProtKB-KW"/>
</dbReference>
<protein>
    <recommendedName>
        <fullName evidence="15">AA9 family lytic polysaccharide monooxygenase</fullName>
        <ecNumber evidence="15">1.14.99.56</ecNumber>
    </recommendedName>
    <alternativeName>
        <fullName evidence="15">Endo-beta-1,4-glucanase</fullName>
    </alternativeName>
    <alternativeName>
        <fullName evidence="15">Glycosyl hydrolase 61 family protein</fullName>
    </alternativeName>
</protein>
<dbReference type="GO" id="GO:0005576">
    <property type="term" value="C:extracellular region"/>
    <property type="evidence" value="ECO:0007669"/>
    <property type="project" value="UniProtKB-SubCell"/>
</dbReference>
<evidence type="ECO:0000256" key="14">
    <source>
        <dbReference type="ARBA" id="ARBA00045077"/>
    </source>
</evidence>
<dbReference type="PANTHER" id="PTHR33353:SF9">
    <property type="entry name" value="ENDOGLUCANASE II"/>
    <property type="match status" value="1"/>
</dbReference>
<keyword evidence="4" id="KW-0479">Metal-binding</keyword>
<keyword evidence="12 15" id="KW-0624">Polysaccharide degradation</keyword>
<evidence type="ECO:0000256" key="5">
    <source>
        <dbReference type="ARBA" id="ARBA00022729"/>
    </source>
</evidence>
<dbReference type="GO" id="GO:0004497">
    <property type="term" value="F:monooxygenase activity"/>
    <property type="evidence" value="ECO:0007669"/>
    <property type="project" value="UniProtKB-KW"/>
</dbReference>
<evidence type="ECO:0000256" key="11">
    <source>
        <dbReference type="ARBA" id="ARBA00023277"/>
    </source>
</evidence>
<dbReference type="AlphaFoldDB" id="A0A6A6ZI45"/>
<keyword evidence="9" id="KW-0503">Monooxygenase</keyword>
<comment type="catalytic activity">
    <reaction evidence="14 15">
        <text>[(1-&gt;4)-beta-D-glucosyl]n+m + reduced acceptor + O2 = 4-dehydro-beta-D-glucosyl-[(1-&gt;4)-beta-D-glucosyl]n-1 + [(1-&gt;4)-beta-D-glucosyl]m + acceptor + H2O.</text>
        <dbReference type="EC" id="1.14.99.56"/>
    </reaction>
</comment>
<keyword evidence="8" id="KW-0186">Copper</keyword>
<keyword evidence="11 15" id="KW-0119">Carbohydrate metabolism</keyword>
<evidence type="ECO:0000256" key="4">
    <source>
        <dbReference type="ARBA" id="ARBA00022723"/>
    </source>
</evidence>
<dbReference type="EC" id="1.14.99.56" evidence="15"/>
<evidence type="ECO:0000313" key="18">
    <source>
        <dbReference type="EMBL" id="KAF2819915.1"/>
    </source>
</evidence>
<reference evidence="18" key="1">
    <citation type="journal article" date="2020" name="Stud. Mycol.">
        <title>101 Dothideomycetes genomes: a test case for predicting lifestyles and emergence of pathogens.</title>
        <authorList>
            <person name="Haridas S."/>
            <person name="Albert R."/>
            <person name="Binder M."/>
            <person name="Bloem J."/>
            <person name="Labutti K."/>
            <person name="Salamov A."/>
            <person name="Andreopoulos B."/>
            <person name="Baker S."/>
            <person name="Barry K."/>
            <person name="Bills G."/>
            <person name="Bluhm B."/>
            <person name="Cannon C."/>
            <person name="Castanera R."/>
            <person name="Culley D."/>
            <person name="Daum C."/>
            <person name="Ezra D."/>
            <person name="Gonzalez J."/>
            <person name="Henrissat B."/>
            <person name="Kuo A."/>
            <person name="Liang C."/>
            <person name="Lipzen A."/>
            <person name="Lutzoni F."/>
            <person name="Magnuson J."/>
            <person name="Mondo S."/>
            <person name="Nolan M."/>
            <person name="Ohm R."/>
            <person name="Pangilinan J."/>
            <person name="Park H.-J."/>
            <person name="Ramirez L."/>
            <person name="Alfaro M."/>
            <person name="Sun H."/>
            <person name="Tritt A."/>
            <person name="Yoshinaga Y."/>
            <person name="Zwiers L.-H."/>
            <person name="Turgeon B."/>
            <person name="Goodwin S."/>
            <person name="Spatafora J."/>
            <person name="Crous P."/>
            <person name="Grigoriev I."/>
        </authorList>
    </citation>
    <scope>NUCLEOTIDE SEQUENCE</scope>
    <source>
        <strain evidence="18">CBS 113818</strain>
    </source>
</reference>
<dbReference type="InterPro" id="IPR049892">
    <property type="entry name" value="AA9"/>
</dbReference>
<comment type="similarity">
    <text evidence="13">Belongs to the polysaccharide monooxygenase AA9 family.</text>
</comment>
<dbReference type="EMBL" id="MU006242">
    <property type="protein sequence ID" value="KAF2819915.1"/>
    <property type="molecule type" value="Genomic_DNA"/>
</dbReference>
<evidence type="ECO:0000256" key="9">
    <source>
        <dbReference type="ARBA" id="ARBA00023033"/>
    </source>
</evidence>
<evidence type="ECO:0000256" key="3">
    <source>
        <dbReference type="ARBA" id="ARBA00022525"/>
    </source>
</evidence>
<dbReference type="Gene3D" id="2.70.50.70">
    <property type="match status" value="1"/>
</dbReference>
<dbReference type="Pfam" id="PF03443">
    <property type="entry name" value="AA9"/>
    <property type="match status" value="1"/>
</dbReference>
<feature type="signal peptide" evidence="16">
    <location>
        <begin position="1"/>
        <end position="19"/>
    </location>
</feature>
<dbReference type="CDD" id="cd21175">
    <property type="entry name" value="LPMO_AA9"/>
    <property type="match status" value="1"/>
</dbReference>
<evidence type="ECO:0000256" key="12">
    <source>
        <dbReference type="ARBA" id="ARBA00023326"/>
    </source>
</evidence>
<name>A0A6A6ZI45_9PLEO</name>
<evidence type="ECO:0000259" key="17">
    <source>
        <dbReference type="Pfam" id="PF03443"/>
    </source>
</evidence>
<keyword evidence="6 15" id="KW-0136">Cellulose degradation</keyword>
<dbReference type="GO" id="GO:0030248">
    <property type="term" value="F:cellulose binding"/>
    <property type="evidence" value="ECO:0007669"/>
    <property type="project" value="UniProtKB-UniRule"/>
</dbReference>
<comment type="cofactor">
    <cofactor evidence="1">
        <name>Cu(2+)</name>
        <dbReference type="ChEBI" id="CHEBI:29036"/>
    </cofactor>
</comment>
<keyword evidence="19" id="KW-1185">Reference proteome</keyword>
<organism evidence="18 19">
    <name type="scientific">Ophiobolus disseminans</name>
    <dbReference type="NCBI Taxonomy" id="1469910"/>
    <lineage>
        <taxon>Eukaryota</taxon>
        <taxon>Fungi</taxon>
        <taxon>Dikarya</taxon>
        <taxon>Ascomycota</taxon>
        <taxon>Pezizomycotina</taxon>
        <taxon>Dothideomycetes</taxon>
        <taxon>Pleosporomycetidae</taxon>
        <taxon>Pleosporales</taxon>
        <taxon>Pleosporineae</taxon>
        <taxon>Phaeosphaeriaceae</taxon>
        <taxon>Ophiobolus</taxon>
    </lineage>
</organism>
<keyword evidence="3 15" id="KW-0964">Secreted</keyword>
<evidence type="ECO:0000313" key="19">
    <source>
        <dbReference type="Proteomes" id="UP000799424"/>
    </source>
</evidence>
<dbReference type="GO" id="GO:0030245">
    <property type="term" value="P:cellulose catabolic process"/>
    <property type="evidence" value="ECO:0007669"/>
    <property type="project" value="UniProtKB-UniRule"/>
</dbReference>
<proteinExistence type="inferred from homology"/>
<feature type="chain" id="PRO_5025622360" description="AA9 family lytic polysaccharide monooxygenase" evidence="16">
    <location>
        <begin position="20"/>
        <end position="259"/>
    </location>
</feature>
<evidence type="ECO:0000256" key="1">
    <source>
        <dbReference type="ARBA" id="ARBA00001973"/>
    </source>
</evidence>
<evidence type="ECO:0000256" key="15">
    <source>
        <dbReference type="RuleBase" id="RU368122"/>
    </source>
</evidence>
<evidence type="ECO:0000256" key="6">
    <source>
        <dbReference type="ARBA" id="ARBA00023001"/>
    </source>
</evidence>
<dbReference type="PANTHER" id="PTHR33353">
    <property type="entry name" value="PUTATIVE (AFU_ORTHOLOGUE AFUA_1G12560)-RELATED"/>
    <property type="match status" value="1"/>
</dbReference>
<dbReference type="InterPro" id="IPR005103">
    <property type="entry name" value="AA9_LPMO"/>
</dbReference>
<evidence type="ECO:0000256" key="10">
    <source>
        <dbReference type="ARBA" id="ARBA00023157"/>
    </source>
</evidence>
<comment type="domain">
    <text evidence="15">Has a modular structure: an endo-beta-1,4-glucanase catalytic module at the N-terminus, a linker rich in serines and threonines, and a C-terminal carbohydrate-binding module (CBM).</text>
</comment>
<dbReference type="Proteomes" id="UP000799424">
    <property type="component" value="Unassembled WGS sequence"/>
</dbReference>
<comment type="subcellular location">
    <subcellularLocation>
        <location evidence="2 15">Secreted</location>
    </subcellularLocation>
</comment>
<evidence type="ECO:0000256" key="13">
    <source>
        <dbReference type="ARBA" id="ARBA00044502"/>
    </source>
</evidence>